<feature type="region of interest" description="Disordered" evidence="1">
    <location>
        <begin position="1"/>
        <end position="65"/>
    </location>
</feature>
<organism evidence="2 3">
    <name type="scientific">Paraburkholderia phenoliruptrix</name>
    <dbReference type="NCBI Taxonomy" id="252970"/>
    <lineage>
        <taxon>Bacteria</taxon>
        <taxon>Pseudomonadati</taxon>
        <taxon>Pseudomonadota</taxon>
        <taxon>Betaproteobacteria</taxon>
        <taxon>Burkholderiales</taxon>
        <taxon>Burkholderiaceae</taxon>
        <taxon>Paraburkholderia</taxon>
    </lineage>
</organism>
<gene>
    <name evidence="2" type="ORF">LMG22037_02349</name>
</gene>
<dbReference type="EMBL" id="CADIKB010000008">
    <property type="protein sequence ID" value="CAB3678904.1"/>
    <property type="molecule type" value="Genomic_DNA"/>
</dbReference>
<dbReference type="Proteomes" id="UP000494249">
    <property type="component" value="Unassembled WGS sequence"/>
</dbReference>
<accession>A0A6J5AU82</accession>
<dbReference type="RefSeq" id="WP_013589798.1">
    <property type="nucleotide sequence ID" value="NZ_CADFGL010000011.1"/>
</dbReference>
<reference evidence="2 3" key="1">
    <citation type="submission" date="2020-04" db="EMBL/GenBank/DDBJ databases">
        <authorList>
            <person name="De Canck E."/>
        </authorList>
    </citation>
    <scope>NUCLEOTIDE SEQUENCE [LARGE SCALE GENOMIC DNA]</scope>
    <source>
        <strain evidence="2 3">LMG 22037</strain>
    </source>
</reference>
<name>A0A6J5AU82_9BURK</name>
<dbReference type="AlphaFoldDB" id="A0A6J5AU82"/>
<sequence>MTVPSNLNSTRFSSIAPAKPAEKPASSGSSAGAGGSAQSKGAGTQAQPQPSLPAGLVGHHVNTTA</sequence>
<evidence type="ECO:0000313" key="3">
    <source>
        <dbReference type="Proteomes" id="UP000494249"/>
    </source>
</evidence>
<evidence type="ECO:0000313" key="2">
    <source>
        <dbReference type="EMBL" id="CAB3678904.1"/>
    </source>
</evidence>
<proteinExistence type="predicted"/>
<feature type="compositionally biased region" description="Polar residues" evidence="1">
    <location>
        <begin position="1"/>
        <end position="12"/>
    </location>
</feature>
<protein>
    <submittedName>
        <fullName evidence="2">Uncharacterized protein</fullName>
    </submittedName>
</protein>
<feature type="compositionally biased region" description="Low complexity" evidence="1">
    <location>
        <begin position="13"/>
        <end position="43"/>
    </location>
</feature>
<evidence type="ECO:0000256" key="1">
    <source>
        <dbReference type="SAM" id="MobiDB-lite"/>
    </source>
</evidence>